<feature type="signal peptide" evidence="2">
    <location>
        <begin position="1"/>
        <end position="17"/>
    </location>
</feature>
<sequence>MKTSRIAGWLLSSTTFALVACSESPPTPTGAAPSATVSASPVASGNPHPTPPPSTTDEARALLDKWVAAQKEGKADAYAALYAPKFEGVLRAGARVHRLDRARWLKQQEAALQKKPEVKVSDVSVIPSLAGATVLFTQTGAVPAEGAEAEAGVKRLSLVRADGKLLIEKEEMLRPAKPKGDQAAPAPTERFAFVVRTPTPMVVLDTNPKEEWTDGPPSLTTRGDVVLTSRMVDATKLPENLASFRGKRFELHGKTGKVCEATVTSFGAVGRVTPAATTVARWDAKGEGAVASLNTMDIARDAWDLSASGGDTGGRLLVAQIFPVQGTCDEALWGRVIPEPAAPEAPKTDAAQKADTAPKTGAAPKPAESTKPGDTKAKESSAKPGPGVPAEARPADDATRDKVLEAFRKLPAYEAIQKEYGTAKAAGDPEHWEEFQGGKPEVFVMELPGGLTLIAANLSAGAACGGFGAALSAIWESKGGKLTLVREPEGETLRPWVADDVDGDGKFEILLEEGVLLTSGTRYDRWNRLAIPALGSGC</sequence>
<keyword evidence="2" id="KW-0732">Signal</keyword>
<dbReference type="AlphaFoldDB" id="A0A017T7U5"/>
<dbReference type="RefSeq" id="WP_044243472.1">
    <property type="nucleotide sequence ID" value="NZ_ASRX01000029.1"/>
</dbReference>
<accession>A0A017T7U5</accession>
<dbReference type="InterPro" id="IPR032710">
    <property type="entry name" value="NTF2-like_dom_sf"/>
</dbReference>
<evidence type="ECO:0000256" key="2">
    <source>
        <dbReference type="SAM" id="SignalP"/>
    </source>
</evidence>
<feature type="chain" id="PRO_5001500026" description="DUF4440 domain-containing protein" evidence="2">
    <location>
        <begin position="18"/>
        <end position="538"/>
    </location>
</feature>
<dbReference type="OrthoDB" id="5495321at2"/>
<evidence type="ECO:0000313" key="5">
    <source>
        <dbReference type="Proteomes" id="UP000019678"/>
    </source>
</evidence>
<evidence type="ECO:0000259" key="3">
    <source>
        <dbReference type="Pfam" id="PF14534"/>
    </source>
</evidence>
<reference evidence="4 5" key="1">
    <citation type="submission" date="2013-05" db="EMBL/GenBank/DDBJ databases">
        <title>Genome assembly of Chondromyces apiculatus DSM 436.</title>
        <authorList>
            <person name="Sharma G."/>
            <person name="Khatri I."/>
            <person name="Kaur C."/>
            <person name="Mayilraj S."/>
            <person name="Subramanian S."/>
        </authorList>
    </citation>
    <scope>NUCLEOTIDE SEQUENCE [LARGE SCALE GENOMIC DNA]</scope>
    <source>
        <strain evidence="4 5">DSM 436</strain>
    </source>
</reference>
<dbReference type="Proteomes" id="UP000019678">
    <property type="component" value="Unassembled WGS sequence"/>
</dbReference>
<feature type="domain" description="DUF4440" evidence="3">
    <location>
        <begin position="60"/>
        <end position="160"/>
    </location>
</feature>
<organism evidence="4 5">
    <name type="scientific">Chondromyces apiculatus DSM 436</name>
    <dbReference type="NCBI Taxonomy" id="1192034"/>
    <lineage>
        <taxon>Bacteria</taxon>
        <taxon>Pseudomonadati</taxon>
        <taxon>Myxococcota</taxon>
        <taxon>Polyangia</taxon>
        <taxon>Polyangiales</taxon>
        <taxon>Polyangiaceae</taxon>
        <taxon>Chondromyces</taxon>
    </lineage>
</organism>
<protein>
    <recommendedName>
        <fullName evidence="3">DUF4440 domain-containing protein</fullName>
    </recommendedName>
</protein>
<evidence type="ECO:0000313" key="4">
    <source>
        <dbReference type="EMBL" id="EYF04880.1"/>
    </source>
</evidence>
<keyword evidence="5" id="KW-1185">Reference proteome</keyword>
<evidence type="ECO:0000256" key="1">
    <source>
        <dbReference type="SAM" id="MobiDB-lite"/>
    </source>
</evidence>
<dbReference type="eggNOG" id="COG4319">
    <property type="taxonomic scope" value="Bacteria"/>
</dbReference>
<feature type="compositionally biased region" description="Low complexity" evidence="1">
    <location>
        <begin position="29"/>
        <end position="45"/>
    </location>
</feature>
<feature type="compositionally biased region" description="Basic and acidic residues" evidence="1">
    <location>
        <begin position="371"/>
        <end position="381"/>
    </location>
</feature>
<feature type="compositionally biased region" description="Low complexity" evidence="1">
    <location>
        <begin position="353"/>
        <end position="367"/>
    </location>
</feature>
<feature type="region of interest" description="Disordered" evidence="1">
    <location>
        <begin position="22"/>
        <end position="57"/>
    </location>
</feature>
<dbReference type="InterPro" id="IPR027843">
    <property type="entry name" value="DUF4440"/>
</dbReference>
<proteinExistence type="predicted"/>
<name>A0A017T7U5_9BACT</name>
<feature type="region of interest" description="Disordered" evidence="1">
    <location>
        <begin position="340"/>
        <end position="399"/>
    </location>
</feature>
<comment type="caution">
    <text evidence="4">The sequence shown here is derived from an EMBL/GenBank/DDBJ whole genome shotgun (WGS) entry which is preliminary data.</text>
</comment>
<dbReference type="Gene3D" id="3.10.450.50">
    <property type="match status" value="1"/>
</dbReference>
<dbReference type="Pfam" id="PF14534">
    <property type="entry name" value="DUF4440"/>
    <property type="match status" value="1"/>
</dbReference>
<dbReference type="EMBL" id="ASRX01000029">
    <property type="protein sequence ID" value="EYF04880.1"/>
    <property type="molecule type" value="Genomic_DNA"/>
</dbReference>
<gene>
    <name evidence="4" type="ORF">CAP_3906</name>
</gene>
<dbReference type="PROSITE" id="PS51257">
    <property type="entry name" value="PROKAR_LIPOPROTEIN"/>
    <property type="match status" value="1"/>
</dbReference>
<dbReference type="SUPFAM" id="SSF54427">
    <property type="entry name" value="NTF2-like"/>
    <property type="match status" value="1"/>
</dbReference>